<name>A0A0F4QG16_9GAMM</name>
<dbReference type="Proteomes" id="UP000033452">
    <property type="component" value="Unassembled WGS sequence"/>
</dbReference>
<dbReference type="EMBL" id="JXYA01000047">
    <property type="protein sequence ID" value="KJZ06536.1"/>
    <property type="molecule type" value="Genomic_DNA"/>
</dbReference>
<keyword evidence="3" id="KW-1185">Reference proteome</keyword>
<protein>
    <submittedName>
        <fullName evidence="2">Aminotransferase, class IV</fullName>
    </submittedName>
</protein>
<dbReference type="OrthoDB" id="8912228at2"/>
<organism evidence="2 3">
    <name type="scientific">Pseudoalteromonas rubra</name>
    <dbReference type="NCBI Taxonomy" id="43658"/>
    <lineage>
        <taxon>Bacteria</taxon>
        <taxon>Pseudomonadati</taxon>
        <taxon>Pseudomonadota</taxon>
        <taxon>Gammaproteobacteria</taxon>
        <taxon>Alteromonadales</taxon>
        <taxon>Pseudoalteromonadaceae</taxon>
        <taxon>Pseudoalteromonas</taxon>
    </lineage>
</organism>
<dbReference type="InterPro" id="IPR036038">
    <property type="entry name" value="Aminotransferase-like"/>
</dbReference>
<dbReference type="Gene3D" id="3.30.470.10">
    <property type="match status" value="1"/>
</dbReference>
<dbReference type="Pfam" id="PF01063">
    <property type="entry name" value="Aminotran_4"/>
    <property type="match status" value="1"/>
</dbReference>
<dbReference type="PATRIC" id="fig|43658.5.peg.3961"/>
<gene>
    <name evidence="2" type="ORF">TW77_18730</name>
</gene>
<dbReference type="SUPFAM" id="SSF56752">
    <property type="entry name" value="D-aminoacid aminotransferase-like PLP-dependent enzymes"/>
    <property type="match status" value="1"/>
</dbReference>
<accession>A0A0F4QG16</accession>
<dbReference type="InterPro" id="IPR050571">
    <property type="entry name" value="Class-IV_PLP-Dep_Aminotrnsfr"/>
</dbReference>
<dbReference type="GO" id="GO:0046394">
    <property type="term" value="P:carboxylic acid biosynthetic process"/>
    <property type="evidence" value="ECO:0007669"/>
    <property type="project" value="UniProtKB-ARBA"/>
</dbReference>
<evidence type="ECO:0000313" key="2">
    <source>
        <dbReference type="EMBL" id="KJZ06536.1"/>
    </source>
</evidence>
<dbReference type="AlphaFoldDB" id="A0A0F4QG16"/>
<dbReference type="PANTHER" id="PTHR42743">
    <property type="entry name" value="AMINO-ACID AMINOTRANSFERASE"/>
    <property type="match status" value="1"/>
</dbReference>
<dbReference type="Gene3D" id="3.20.10.10">
    <property type="entry name" value="D-amino Acid Aminotransferase, subunit A, domain 2"/>
    <property type="match status" value="1"/>
</dbReference>
<reference evidence="2 3" key="1">
    <citation type="journal article" date="2015" name="BMC Genomics">
        <title>Genome mining reveals unlocked bioactive potential of marine Gram-negative bacteria.</title>
        <authorList>
            <person name="Machado H."/>
            <person name="Sonnenschein E.C."/>
            <person name="Melchiorsen J."/>
            <person name="Gram L."/>
        </authorList>
    </citation>
    <scope>NUCLEOTIDE SEQUENCE [LARGE SCALE GENOMIC DNA]</scope>
    <source>
        <strain evidence="2 3">S2471</strain>
    </source>
</reference>
<evidence type="ECO:0000256" key="1">
    <source>
        <dbReference type="ARBA" id="ARBA00009320"/>
    </source>
</evidence>
<keyword evidence="2" id="KW-0032">Aminotransferase</keyword>
<proteinExistence type="inferred from homology"/>
<comment type="caution">
    <text evidence="2">The sequence shown here is derived from an EMBL/GenBank/DDBJ whole genome shotgun (WGS) entry which is preliminary data.</text>
</comment>
<comment type="similarity">
    <text evidence="1">Belongs to the class-IV pyridoxal-phosphate-dependent aminotransferase family.</text>
</comment>
<dbReference type="InterPro" id="IPR001544">
    <property type="entry name" value="Aminotrans_IV"/>
</dbReference>
<dbReference type="InterPro" id="IPR043131">
    <property type="entry name" value="BCAT-like_N"/>
</dbReference>
<dbReference type="RefSeq" id="WP_046006505.1">
    <property type="nucleotide sequence ID" value="NZ_JXYA01000047.1"/>
</dbReference>
<keyword evidence="2" id="KW-0808">Transferase</keyword>
<evidence type="ECO:0000313" key="3">
    <source>
        <dbReference type="Proteomes" id="UP000033452"/>
    </source>
</evidence>
<dbReference type="NCBIfam" id="NF006734">
    <property type="entry name" value="PRK09266.1"/>
    <property type="match status" value="1"/>
</dbReference>
<dbReference type="GO" id="GO:0008483">
    <property type="term" value="F:transaminase activity"/>
    <property type="evidence" value="ECO:0007669"/>
    <property type="project" value="UniProtKB-KW"/>
</dbReference>
<dbReference type="PANTHER" id="PTHR42743:SF13">
    <property type="entry name" value="P-LOOP CONTAINING NUCLEOSIDE TRIPHOSPHATE HYDROLASE PROTEIN"/>
    <property type="match status" value="1"/>
</dbReference>
<dbReference type="InterPro" id="IPR043132">
    <property type="entry name" value="BCAT-like_C"/>
</dbReference>
<sequence>MNEHTFTPQTVLNGQLIQEPQMSPLAFAGFAHFTAMQVRDGRVKGMNLHLDRLRNASVALFGQARPDADILASVRAAMAASDKDAFLTVTVYSAHGEFTSASMHGQPEIIVRTGAPANGPTGPLTLLATEYSRPLPDIKHVGEISKTYYLHRAVEQGYDDAVFIDNTGCLSEGTIWNLAFWDGEAVIWPQAPKLQGTMMSVLQRQLRLLNIEQRTEPVTLSRVPSLRGAVVMNSWTPGVAVAEISGHSLSESESLRTLLHQAYQAEPAQVI</sequence>